<dbReference type="STRING" id="715226.ABI_00630"/>
<evidence type="ECO:0000256" key="1">
    <source>
        <dbReference type="ARBA" id="ARBA00006992"/>
    </source>
</evidence>
<dbReference type="GO" id="GO:0006355">
    <property type="term" value="P:regulation of DNA-templated transcription"/>
    <property type="evidence" value="ECO:0007669"/>
    <property type="project" value="InterPro"/>
</dbReference>
<dbReference type="OrthoDB" id="270332at2"/>
<dbReference type="Gene3D" id="3.40.50.300">
    <property type="entry name" value="P-loop containing nucleotide triphosphate hydrolases"/>
    <property type="match status" value="1"/>
</dbReference>
<proteinExistence type="inferred from homology"/>
<keyword evidence="3" id="KW-0547">Nucleotide-binding</keyword>
<sequence length="1415" mass="154195">MNKSLSLFGATTLSKSAALLGAARALQPSLMRGKALDRGTVRDAMSFSFMGTDTEGVWNWKDAYEAIEVAQVLQVRKVACQVSRIEDAPLDVVEALAKISVLGLTHSRRSEEQVMLDQFSTPLELAALAILAAQIRPGDFVLEPSAGTGMLAVMAEVCGARLHLNEIAATRAELLDAAFAACDRSRFDGKTLHDRVQTAGQFDAVVMNPPFTDIEAHLLSAGKCVADGGRVSAIVPASFFESPALGRLSRLFAIRATIILPENAFGKHGTGVETGLFVFDRVAPTEGNASTMAAESLAQALEAISAVPARLTAKARIFRPAGSVAAFSGNAGARPTVSTRLCFLQTTALATYTTIDWAGIGDDVGLFSAYRVSRMQLAPSFAHPSSLVESSAMGSVAVPRPTYQPKLPPMVLAGGLSDAQMETVVYAGQAHSEILPGFWALNEQKTSYTAVPETHEGGFQLRKGFFLGDGTGVGKGRQISAVIADNVANGRPKAVWISKNDELLEDARRDWSAIGGAANDLVCQSAYKLGQPIRMDKGILFSTYATLRVAARQEKKSRLDQIVDWLGADFDGAIVFDEAHEMANAAGGKGNRGAKKPSQQGLAGLMLQYRLPNARIMYVSATGATTPENLAYASRLGLWGSTEAPFLTREEFLKAADDGGVAVMELIARELKAQGLYVARMLSFDGLTIDPLLHELTPANIEIWDAWAEAFEIIHANLDKALEAIGVVDGEGKTASGQAKGAAKSAFASTSQRFFNALLCGFKTPTLIRAIEGDVEAGLACVVQLVSTNQAVMERRLEAVSPAEYNDLHIDLTPRDTVTEYLQHSFPTTCFVETEDDNGNIKLVPMTDSEGNAVHSQEALALRDELILNLATLPGVPGVLDGLIHHFGPERIAEITGRGRRVILKDDKFVLDKRSASAAKSETDDFMGGRKDILVFSQAGGTGRSYHADRACANQKPRRHYLVESGWRADTAIQGIGRTHRSNQVCAPCFRPVTTNIKGEKRFLSTIARRLHSLGALSTGERRGAGSGLFRPEDNLENDYARRALLAFYQAMYQDKIPSMGISDFERKTALKLRGDSGCLLSSEDLPPLHTFLNRLLALRISDQDAVFDEFEGRLKAILERAEAAGALDKGVEDLVPHQVDLVSDQVIRTDPTGAETRLLKFNVKEQRKMTRLDDLQWMFENWPRSKYDFVYNPKSKRVALLENGVTTTDDDDGLIPAIRLHRPTKQDLVRDDLFAESNWEPIEEANWRSLWQAEIDGLDPFVHTQLNLVTGLLLPIWKNLPSKSCYVKRLRAPDGKRWLGRTMSEAEALKLLDVLGVSDAKREIASPLGAHDLVMRNVGTVKLAGNLNLKRSKVMDRHRLEVFGNTNEYRRLRDLGCFVEIINYTARVFLPVGDMSVMGAVLKSYPAQDLVLNA</sequence>
<dbReference type="PROSITE" id="PS00092">
    <property type="entry name" value="N6_MTASE"/>
    <property type="match status" value="1"/>
</dbReference>
<keyword evidence="4" id="KW-1185">Reference proteome</keyword>
<dbReference type="InterPro" id="IPR027417">
    <property type="entry name" value="P-loop_NTPase"/>
</dbReference>
<dbReference type="EMBL" id="GL883076">
    <property type="protein sequence ID" value="EGF93831.1"/>
    <property type="molecule type" value="Genomic_DNA"/>
</dbReference>
<dbReference type="HOGENOM" id="CLU_004986_1_0_5"/>
<dbReference type="RefSeq" id="WP_006270794.1">
    <property type="nucleotide sequence ID" value="NZ_GL883076.1"/>
</dbReference>
<keyword evidence="3" id="KW-0378">Hydrolase</keyword>
<keyword evidence="3" id="KW-0067">ATP-binding</keyword>
<dbReference type="GO" id="GO:0032259">
    <property type="term" value="P:methylation"/>
    <property type="evidence" value="ECO:0007669"/>
    <property type="project" value="UniProtKB-KW"/>
</dbReference>
<feature type="domain" description="Helicase ATP-binding" evidence="2">
    <location>
        <begin position="456"/>
        <end position="622"/>
    </location>
</feature>
<evidence type="ECO:0000313" key="4">
    <source>
        <dbReference type="Proteomes" id="UP000006512"/>
    </source>
</evidence>
<dbReference type="Pfam" id="PF13871">
    <property type="entry name" value="Helicase_C_4"/>
    <property type="match status" value="1"/>
</dbReference>
<dbReference type="InterPro" id="IPR026741">
    <property type="entry name" value="SNO"/>
</dbReference>
<dbReference type="InterPro" id="IPR039187">
    <property type="entry name" value="SNO_AAA"/>
</dbReference>
<dbReference type="PANTHER" id="PTHR12706">
    <property type="entry name" value="STRAWBERRY NOTCH-RELATED"/>
    <property type="match status" value="1"/>
</dbReference>
<dbReference type="GO" id="GO:0003676">
    <property type="term" value="F:nucleic acid binding"/>
    <property type="evidence" value="ECO:0007669"/>
    <property type="project" value="InterPro"/>
</dbReference>
<dbReference type="SUPFAM" id="SSF53335">
    <property type="entry name" value="S-adenosyl-L-methionine-dependent methyltransferases"/>
    <property type="match status" value="1"/>
</dbReference>
<dbReference type="Pfam" id="PF13872">
    <property type="entry name" value="AAA_34"/>
    <property type="match status" value="1"/>
</dbReference>
<organism evidence="3 4">
    <name type="scientific">Asticcacaulis biprosthecium C19</name>
    <dbReference type="NCBI Taxonomy" id="715226"/>
    <lineage>
        <taxon>Bacteria</taxon>
        <taxon>Pseudomonadati</taxon>
        <taxon>Pseudomonadota</taxon>
        <taxon>Alphaproteobacteria</taxon>
        <taxon>Caulobacterales</taxon>
        <taxon>Caulobacteraceae</taxon>
        <taxon>Asticcacaulis</taxon>
    </lineage>
</organism>
<dbReference type="InterPro" id="IPR026937">
    <property type="entry name" value="SBNO_Helicase_C_dom"/>
</dbReference>
<evidence type="ECO:0000313" key="3">
    <source>
        <dbReference type="EMBL" id="EGF93831.1"/>
    </source>
</evidence>
<dbReference type="GO" id="GO:0004386">
    <property type="term" value="F:helicase activity"/>
    <property type="evidence" value="ECO:0007669"/>
    <property type="project" value="UniProtKB-KW"/>
</dbReference>
<reference evidence="4" key="1">
    <citation type="submission" date="2011-03" db="EMBL/GenBank/DDBJ databases">
        <title>Draft genome sequence of Brevundimonas diminuta.</title>
        <authorList>
            <person name="Brown P.J.B."/>
            <person name="Buechlein A."/>
            <person name="Hemmerich C."/>
            <person name="Brun Y.V."/>
        </authorList>
    </citation>
    <scope>NUCLEOTIDE SEQUENCE [LARGE SCALE GENOMIC DNA]</scope>
    <source>
        <strain evidence="4">C19</strain>
    </source>
</reference>
<gene>
    <name evidence="3" type="ORF">ABI_00630</name>
</gene>
<comment type="similarity">
    <text evidence="1">Belongs to the SBNO family.</text>
</comment>
<dbReference type="Proteomes" id="UP000006512">
    <property type="component" value="Unassembled WGS sequence"/>
</dbReference>
<dbReference type="PANTHER" id="PTHR12706:SF30">
    <property type="entry name" value="PROTEIN STRAWBERRY NOTCH-RELATED"/>
    <property type="match status" value="1"/>
</dbReference>
<dbReference type="eggNOG" id="COG0553">
    <property type="taxonomic scope" value="Bacteria"/>
</dbReference>
<dbReference type="GO" id="GO:0008168">
    <property type="term" value="F:methyltransferase activity"/>
    <property type="evidence" value="ECO:0007669"/>
    <property type="project" value="UniProtKB-KW"/>
</dbReference>
<dbReference type="SUPFAM" id="SSF52540">
    <property type="entry name" value="P-loop containing nucleoside triphosphate hydrolases"/>
    <property type="match status" value="1"/>
</dbReference>
<evidence type="ECO:0000259" key="2">
    <source>
        <dbReference type="PROSITE" id="PS51192"/>
    </source>
</evidence>
<dbReference type="Gene3D" id="3.40.50.150">
    <property type="entry name" value="Vaccinia Virus protein VP39"/>
    <property type="match status" value="1"/>
</dbReference>
<dbReference type="InterPro" id="IPR029063">
    <property type="entry name" value="SAM-dependent_MTases_sf"/>
</dbReference>
<keyword evidence="3" id="KW-0347">Helicase</keyword>
<dbReference type="InterPro" id="IPR002052">
    <property type="entry name" value="DNA_methylase_N6_adenine_CS"/>
</dbReference>
<accession>F4QG20</accession>
<dbReference type="InterPro" id="IPR014001">
    <property type="entry name" value="Helicase_ATP-bd"/>
</dbReference>
<dbReference type="eggNOG" id="COG0286">
    <property type="taxonomic scope" value="Bacteria"/>
</dbReference>
<keyword evidence="3" id="KW-0489">Methyltransferase</keyword>
<dbReference type="PROSITE" id="PS51192">
    <property type="entry name" value="HELICASE_ATP_BIND_1"/>
    <property type="match status" value="1"/>
</dbReference>
<keyword evidence="3" id="KW-0808">Transferase</keyword>
<name>F4QG20_9CAUL</name>
<protein>
    <submittedName>
        <fullName evidence="3">Methylase/helicase</fullName>
    </submittedName>
</protein>